<evidence type="ECO:0000313" key="1">
    <source>
        <dbReference type="EMBL" id="KAJ8001114.1"/>
    </source>
</evidence>
<dbReference type="EMBL" id="CM055742">
    <property type="protein sequence ID" value="KAJ8001114.1"/>
    <property type="molecule type" value="Genomic_DNA"/>
</dbReference>
<accession>A0ACC2GBS4</accession>
<comment type="caution">
    <text evidence="1">The sequence shown here is derived from an EMBL/GenBank/DDBJ whole genome shotgun (WGS) entry which is preliminary data.</text>
</comment>
<gene>
    <name evidence="1" type="ORF">DPEC_G00187860</name>
</gene>
<organism evidence="1 2">
    <name type="scientific">Dallia pectoralis</name>
    <name type="common">Alaska blackfish</name>
    <dbReference type="NCBI Taxonomy" id="75939"/>
    <lineage>
        <taxon>Eukaryota</taxon>
        <taxon>Metazoa</taxon>
        <taxon>Chordata</taxon>
        <taxon>Craniata</taxon>
        <taxon>Vertebrata</taxon>
        <taxon>Euteleostomi</taxon>
        <taxon>Actinopterygii</taxon>
        <taxon>Neopterygii</taxon>
        <taxon>Teleostei</taxon>
        <taxon>Protacanthopterygii</taxon>
        <taxon>Esociformes</taxon>
        <taxon>Umbridae</taxon>
        <taxon>Dallia</taxon>
    </lineage>
</organism>
<reference evidence="1" key="1">
    <citation type="submission" date="2021-05" db="EMBL/GenBank/DDBJ databases">
        <authorList>
            <person name="Pan Q."/>
            <person name="Jouanno E."/>
            <person name="Zahm M."/>
            <person name="Klopp C."/>
            <person name="Cabau C."/>
            <person name="Louis A."/>
            <person name="Berthelot C."/>
            <person name="Parey E."/>
            <person name="Roest Crollius H."/>
            <person name="Montfort J."/>
            <person name="Robinson-Rechavi M."/>
            <person name="Bouchez O."/>
            <person name="Lampietro C."/>
            <person name="Lopez Roques C."/>
            <person name="Donnadieu C."/>
            <person name="Postlethwait J."/>
            <person name="Bobe J."/>
            <person name="Dillon D."/>
            <person name="Chandos A."/>
            <person name="von Hippel F."/>
            <person name="Guiguen Y."/>
        </authorList>
    </citation>
    <scope>NUCLEOTIDE SEQUENCE</scope>
    <source>
        <strain evidence="1">YG-Jan2019</strain>
    </source>
</reference>
<sequence length="342" mass="38969">MGQMLAVGDIKVLLAKSLTRAEMEDALTDSGMNMAVGSQLFDGQDFNQYRNPLWRTLRLKYVTKFSKGDMITRTPTLNEHFETWLREQVQHWRDMANDSVTLDPKAMQTQLFRGAVVDTFPESVQSKLANVPALDMMSHDQWSETLNHFFKAYQNTERAHDKQGTEVNRKLAQANLDQLKKLKVMCVVKSGPEESDETRRRVPFQTCSDTPRSAPAVVQSVERPRQTGQGKGRPQPGGDDLTYESDWPLGEKVPFITDGIVVSKVGAAVRIRDVPGFQVKRSKPHVTLFLFGEHRAKDIGEVVEKSWRQEWVREGDHWTNADDSMQLYDFNDSFVGNDKNTF</sequence>
<evidence type="ECO:0000313" key="2">
    <source>
        <dbReference type="Proteomes" id="UP001157502"/>
    </source>
</evidence>
<dbReference type="Proteomes" id="UP001157502">
    <property type="component" value="Chromosome 15"/>
</dbReference>
<proteinExistence type="predicted"/>
<keyword evidence="2" id="KW-1185">Reference proteome</keyword>
<protein>
    <submittedName>
        <fullName evidence="1">Uncharacterized protein</fullName>
    </submittedName>
</protein>
<name>A0ACC2GBS4_DALPE</name>